<comment type="caution">
    <text evidence="5">The sequence shown here is derived from an EMBL/GenBank/DDBJ whole genome shotgun (WGS) entry which is preliminary data.</text>
</comment>
<accession>A0ABR4GB87</accession>
<evidence type="ECO:0000256" key="2">
    <source>
        <dbReference type="ARBA" id="ARBA00022840"/>
    </source>
</evidence>
<dbReference type="InterPro" id="IPR000330">
    <property type="entry name" value="SNF2_N"/>
</dbReference>
<evidence type="ECO:0000259" key="4">
    <source>
        <dbReference type="PROSITE" id="PS51194"/>
    </source>
</evidence>
<dbReference type="InterPro" id="IPR001650">
    <property type="entry name" value="Helicase_C-like"/>
</dbReference>
<evidence type="ECO:0000256" key="3">
    <source>
        <dbReference type="SAM" id="MobiDB-lite"/>
    </source>
</evidence>
<feature type="region of interest" description="Disordered" evidence="3">
    <location>
        <begin position="536"/>
        <end position="603"/>
    </location>
</feature>
<feature type="compositionally biased region" description="Acidic residues" evidence="3">
    <location>
        <begin position="636"/>
        <end position="667"/>
    </location>
</feature>
<feature type="domain" description="Helicase C-terminal" evidence="4">
    <location>
        <begin position="316"/>
        <end position="498"/>
    </location>
</feature>
<proteinExistence type="predicted"/>
<keyword evidence="2" id="KW-0067">ATP-binding</keyword>
<evidence type="ECO:0000313" key="6">
    <source>
        <dbReference type="Proteomes" id="UP001610563"/>
    </source>
</evidence>
<dbReference type="Proteomes" id="UP001610563">
    <property type="component" value="Unassembled WGS sequence"/>
</dbReference>
<feature type="compositionally biased region" description="Basic and acidic residues" evidence="3">
    <location>
        <begin position="561"/>
        <end position="570"/>
    </location>
</feature>
<organism evidence="5 6">
    <name type="scientific">Aspergillus keveii</name>
    <dbReference type="NCBI Taxonomy" id="714993"/>
    <lineage>
        <taxon>Eukaryota</taxon>
        <taxon>Fungi</taxon>
        <taxon>Dikarya</taxon>
        <taxon>Ascomycota</taxon>
        <taxon>Pezizomycotina</taxon>
        <taxon>Eurotiomycetes</taxon>
        <taxon>Eurotiomycetidae</taxon>
        <taxon>Eurotiales</taxon>
        <taxon>Aspergillaceae</taxon>
        <taxon>Aspergillus</taxon>
        <taxon>Aspergillus subgen. Nidulantes</taxon>
    </lineage>
</organism>
<dbReference type="PROSITE" id="PS51194">
    <property type="entry name" value="HELICASE_CTER"/>
    <property type="match status" value="1"/>
</dbReference>
<dbReference type="SMART" id="SM00490">
    <property type="entry name" value="HELICc"/>
    <property type="match status" value="1"/>
</dbReference>
<feature type="compositionally biased region" description="Basic and acidic residues" evidence="3">
    <location>
        <begin position="582"/>
        <end position="592"/>
    </location>
</feature>
<protein>
    <recommendedName>
        <fullName evidence="4">Helicase C-terminal domain-containing protein</fullName>
    </recommendedName>
</protein>
<dbReference type="InterPro" id="IPR038718">
    <property type="entry name" value="SNF2-like_sf"/>
</dbReference>
<keyword evidence="6" id="KW-1185">Reference proteome</keyword>
<gene>
    <name evidence="5" type="ORF">BJX66DRAFT_336047</name>
</gene>
<dbReference type="InterPro" id="IPR027417">
    <property type="entry name" value="P-loop_NTPase"/>
</dbReference>
<evidence type="ECO:0000313" key="5">
    <source>
        <dbReference type="EMBL" id="KAL2796295.1"/>
    </source>
</evidence>
<feature type="region of interest" description="Disordered" evidence="3">
    <location>
        <begin position="629"/>
        <end position="670"/>
    </location>
</feature>
<keyword evidence="1" id="KW-0547">Nucleotide-binding</keyword>
<dbReference type="Pfam" id="PF00271">
    <property type="entry name" value="Helicase_C"/>
    <property type="match status" value="1"/>
</dbReference>
<dbReference type="Gene3D" id="3.40.50.10810">
    <property type="entry name" value="Tandem AAA-ATPase domain"/>
    <property type="match status" value="1"/>
</dbReference>
<name>A0ABR4GB87_9EURO</name>
<dbReference type="Pfam" id="PF00176">
    <property type="entry name" value="SNF2-rel_dom"/>
    <property type="match status" value="1"/>
</dbReference>
<dbReference type="PANTHER" id="PTHR10799">
    <property type="entry name" value="SNF2/RAD54 HELICASE FAMILY"/>
    <property type="match status" value="1"/>
</dbReference>
<sequence length="765" mass="86410">MARQVFVITSYATHRQRTGRVEESQFSLLKADEAQKVKNPESNTWAVLRVHDFPKIVLATASPMFNAAKDSIGLVGLLWPAARKTLLAYLDEHPEDVEMHEKIKDTGTEDISIVLPDLDTSSPIRIELLNAQTMKRMFRRRESSLHLRVAARFRDMLDVISIQRSQGSTLPNMSGEPISLKSLFKKVTYKTATVSLPAIEELEYQIWHRASADEFAAEVKKQKAQEKGDVLVPDGPVPANNEHLSRAQRSFMAAPGALRKLGIAKFATKMARLNAVMESVKGDTYVRSIRDWRERGLDAHFIYDLTRGEGVPSVQTADSLILYLTQGSPVVRLVFQELLTVKALDKVNKAAYGHHQKLIVGESIPANAFYLQQVLRACLIDARVFHADLSHQAKTKMIDLFNDEHSTLRVLIMLYDVGAVVLNLHKACNRVVIASLPRSRAQESQLAGRALRITSEFPLTVVRRVTPNSHDQYRGVRIIKQTSRKGSPTTRRNARKPSITQLLVDLLNEFQKEVDQFHLLHELKKVRVTVPVEYEANSPSKDRTKRASPIKKEAASASTPIKDKKSKSLEHQPSPSPSKSRNLRDRTRKSAYDESDDDDSFFFRIEDPEYIDTAGESSDDENDLLEAGLSESDASAAEDEEYEELEEDDEDQDEEGEEEDEEDEDASNVDVSLLNGNPNDIARHRQTLLEQAPGKVWTEKDLATEQFLVLGLRLLYNKINGLDLLHLKRSIHIHYKQFPKKTIARVKKLKQPNEENQAKARAKGL</sequence>
<dbReference type="EMBL" id="JBFTWV010000027">
    <property type="protein sequence ID" value="KAL2796295.1"/>
    <property type="molecule type" value="Genomic_DNA"/>
</dbReference>
<dbReference type="Gene3D" id="3.40.50.300">
    <property type="entry name" value="P-loop containing nucleotide triphosphate hydrolases"/>
    <property type="match status" value="1"/>
</dbReference>
<evidence type="ECO:0000256" key="1">
    <source>
        <dbReference type="ARBA" id="ARBA00022741"/>
    </source>
</evidence>
<feature type="compositionally biased region" description="Polar residues" evidence="3">
    <location>
        <begin position="571"/>
        <end position="580"/>
    </location>
</feature>
<dbReference type="SUPFAM" id="SSF52540">
    <property type="entry name" value="P-loop containing nucleoside triphosphate hydrolases"/>
    <property type="match status" value="1"/>
</dbReference>
<reference evidence="5 6" key="1">
    <citation type="submission" date="2024-07" db="EMBL/GenBank/DDBJ databases">
        <title>Section-level genome sequencing and comparative genomics of Aspergillus sections Usti and Cavernicolus.</title>
        <authorList>
            <consortium name="Lawrence Berkeley National Laboratory"/>
            <person name="Nybo J.L."/>
            <person name="Vesth T.C."/>
            <person name="Theobald S."/>
            <person name="Frisvad J.C."/>
            <person name="Larsen T.O."/>
            <person name="Kjaerboelling I."/>
            <person name="Rothschild-Mancinelli K."/>
            <person name="Lyhne E.K."/>
            <person name="Kogle M.E."/>
            <person name="Barry K."/>
            <person name="Clum A."/>
            <person name="Na H."/>
            <person name="Ledsgaard L."/>
            <person name="Lin J."/>
            <person name="Lipzen A."/>
            <person name="Kuo A."/>
            <person name="Riley R."/>
            <person name="Mondo S."/>
            <person name="Labutti K."/>
            <person name="Haridas S."/>
            <person name="Pangalinan J."/>
            <person name="Salamov A.A."/>
            <person name="Simmons B.A."/>
            <person name="Magnuson J.K."/>
            <person name="Chen J."/>
            <person name="Drula E."/>
            <person name="Henrissat B."/>
            <person name="Wiebenga A."/>
            <person name="Lubbers R.J."/>
            <person name="Gomes A.C."/>
            <person name="Makela M.R."/>
            <person name="Stajich J."/>
            <person name="Grigoriev I.V."/>
            <person name="Mortensen U.H."/>
            <person name="De Vries R.P."/>
            <person name="Baker S.E."/>
            <person name="Andersen M.R."/>
        </authorList>
    </citation>
    <scope>NUCLEOTIDE SEQUENCE [LARGE SCALE GENOMIC DNA]</scope>
    <source>
        <strain evidence="5 6">CBS 209.92</strain>
    </source>
</reference>